<evidence type="ECO:0000313" key="4">
    <source>
        <dbReference type="EMBL" id="KAK9508927.1"/>
    </source>
</evidence>
<feature type="compositionally biased region" description="Basic and acidic residues" evidence="1">
    <location>
        <begin position="245"/>
        <end position="254"/>
    </location>
</feature>
<dbReference type="EMBL" id="JAPXFL010000003">
    <property type="protein sequence ID" value="KAK9508927.1"/>
    <property type="molecule type" value="Genomic_DNA"/>
</dbReference>
<dbReference type="InterPro" id="IPR053321">
    <property type="entry name" value="IPP-5-Phosphatase_Type_IV"/>
</dbReference>
<keyword evidence="2" id="KW-1133">Transmembrane helix</keyword>
<evidence type="ECO:0000256" key="2">
    <source>
        <dbReference type="SAM" id="Phobius"/>
    </source>
</evidence>
<dbReference type="PANTHER" id="PTHR47039">
    <property type="entry name" value="INOSITOL POLYPHOSPHATE 5-PHOSPHATASE E"/>
    <property type="match status" value="1"/>
</dbReference>
<feature type="domain" description="Inositol polyphosphate-related phosphatase" evidence="3">
    <location>
        <begin position="309"/>
        <end position="609"/>
    </location>
</feature>
<gene>
    <name evidence="4" type="ORF">O3M35_006367</name>
</gene>
<keyword evidence="2" id="KW-0472">Membrane</keyword>
<dbReference type="SMART" id="SM00128">
    <property type="entry name" value="IPPc"/>
    <property type="match status" value="1"/>
</dbReference>
<dbReference type="Proteomes" id="UP001461498">
    <property type="component" value="Unassembled WGS sequence"/>
</dbReference>
<sequence>MDEVINVSPSKHSPACPRKLSGLSQLLSRKKRIGCFPLSKNSSSEMVNNGGKKVAEEEANKLNEIDKTVSKTSETSTNVALCCAMTERTPVPIQSNFRNYQGKRTLLSGRSYDGSIETTSNGLIKLNSELSLNAKPQEKKKGHMRSFSLSKALFSSSDKASGLSVPQTPIERSPESSPSPVPAHSRSRFLLSRRSVDNIAAVSSCASSPVSTRSNPSNNMSEEVSSTAKKKKSRPASLVVMSRKHQQEKLKEQNRTASMDSLARQSLLAAQVLHLIPANKARERNFLYGRVAADSLLGKLELERALPQGEVSIYVATWNMNGQAPPDGLNALLLPEGITHVPDVVVVGTQESYPDRTNWEVTLQETLGPSHVMFHSTTFGTLHLAIFLRRDLVWFCSVADEATYSVRPGSSFRTKGAIAVGFYLFGTTFLFITCHLTAHQDKVKERLHDIRRIVKSLDLPNRLSYKKRNKDVTDNFDYVFWSGDLNFRLSRPRTEVLEWIACKTFPLSEPAQSTPGDQLTESIIDGTILRGFEEGPLTFAPTYKYDPGTQNYDTSSKQRIPSYTDRILFKSRRGVANIQCLQYRSVNSVCTSDHKPVWAHYKCHIRAGIDTIPLNAGLFNREVYLEAIKRRATAMDQHGSASTICSLQ</sequence>
<dbReference type="PANTHER" id="PTHR47039:SF1">
    <property type="entry name" value="INOSITOL POLYPHOSPHATE 5-PHOSPHATASE E"/>
    <property type="match status" value="1"/>
</dbReference>
<protein>
    <recommendedName>
        <fullName evidence="3">Inositol polyphosphate-related phosphatase domain-containing protein</fullName>
    </recommendedName>
</protein>
<feature type="compositionally biased region" description="Polar residues" evidence="1">
    <location>
        <begin position="215"/>
        <end position="227"/>
    </location>
</feature>
<dbReference type="AlphaFoldDB" id="A0AAW1DEN4"/>
<keyword evidence="2" id="KW-0812">Transmembrane</keyword>
<dbReference type="InterPro" id="IPR000300">
    <property type="entry name" value="IPPc"/>
</dbReference>
<feature type="transmembrane region" description="Helical" evidence="2">
    <location>
        <begin position="417"/>
        <end position="438"/>
    </location>
</feature>
<feature type="region of interest" description="Disordered" evidence="1">
    <location>
        <begin position="202"/>
        <end position="257"/>
    </location>
</feature>
<dbReference type="GO" id="GO:0046856">
    <property type="term" value="P:phosphatidylinositol dephosphorylation"/>
    <property type="evidence" value="ECO:0007669"/>
    <property type="project" value="InterPro"/>
</dbReference>
<evidence type="ECO:0000313" key="5">
    <source>
        <dbReference type="Proteomes" id="UP001461498"/>
    </source>
</evidence>
<feature type="compositionally biased region" description="Low complexity" evidence="1">
    <location>
        <begin position="202"/>
        <end position="214"/>
    </location>
</feature>
<reference evidence="4 5" key="1">
    <citation type="submission" date="2022-12" db="EMBL/GenBank/DDBJ databases">
        <title>Chromosome-level genome assembly of true bugs.</title>
        <authorList>
            <person name="Ma L."/>
            <person name="Li H."/>
        </authorList>
    </citation>
    <scope>NUCLEOTIDE SEQUENCE [LARGE SCALE GENOMIC DNA]</scope>
    <source>
        <strain evidence="4">Lab_2022b</strain>
    </source>
</reference>
<dbReference type="Pfam" id="PF22669">
    <property type="entry name" value="Exo_endo_phos2"/>
    <property type="match status" value="1"/>
</dbReference>
<evidence type="ECO:0000256" key="1">
    <source>
        <dbReference type="SAM" id="MobiDB-lite"/>
    </source>
</evidence>
<dbReference type="GO" id="GO:0016791">
    <property type="term" value="F:phosphatase activity"/>
    <property type="evidence" value="ECO:0007669"/>
    <property type="project" value="InterPro"/>
</dbReference>
<feature type="region of interest" description="Disordered" evidence="1">
    <location>
        <begin position="158"/>
        <end position="186"/>
    </location>
</feature>
<name>A0AAW1DEN4_9HEMI</name>
<dbReference type="Gene3D" id="3.60.10.10">
    <property type="entry name" value="Endonuclease/exonuclease/phosphatase"/>
    <property type="match status" value="1"/>
</dbReference>
<evidence type="ECO:0000259" key="3">
    <source>
        <dbReference type="SMART" id="SM00128"/>
    </source>
</evidence>
<proteinExistence type="predicted"/>
<keyword evidence="5" id="KW-1185">Reference proteome</keyword>
<accession>A0AAW1DEN4</accession>
<dbReference type="InterPro" id="IPR036691">
    <property type="entry name" value="Endo/exonu/phosph_ase_sf"/>
</dbReference>
<comment type="caution">
    <text evidence="4">The sequence shown here is derived from an EMBL/GenBank/DDBJ whole genome shotgun (WGS) entry which is preliminary data.</text>
</comment>
<dbReference type="SUPFAM" id="SSF56219">
    <property type="entry name" value="DNase I-like"/>
    <property type="match status" value="1"/>
</dbReference>
<organism evidence="4 5">
    <name type="scientific">Rhynocoris fuscipes</name>
    <dbReference type="NCBI Taxonomy" id="488301"/>
    <lineage>
        <taxon>Eukaryota</taxon>
        <taxon>Metazoa</taxon>
        <taxon>Ecdysozoa</taxon>
        <taxon>Arthropoda</taxon>
        <taxon>Hexapoda</taxon>
        <taxon>Insecta</taxon>
        <taxon>Pterygota</taxon>
        <taxon>Neoptera</taxon>
        <taxon>Paraneoptera</taxon>
        <taxon>Hemiptera</taxon>
        <taxon>Heteroptera</taxon>
        <taxon>Panheteroptera</taxon>
        <taxon>Cimicomorpha</taxon>
        <taxon>Reduviidae</taxon>
        <taxon>Harpactorinae</taxon>
        <taxon>Harpactorini</taxon>
        <taxon>Rhynocoris</taxon>
    </lineage>
</organism>